<dbReference type="EMBL" id="FR824059">
    <property type="protein sequence ID" value="CCA15738.1"/>
    <property type="molecule type" value="Genomic_DNA"/>
</dbReference>
<feature type="compositionally biased region" description="Acidic residues" evidence="1">
    <location>
        <begin position="1028"/>
        <end position="1040"/>
    </location>
</feature>
<dbReference type="AlphaFoldDB" id="F0W3R8"/>
<dbReference type="GO" id="GO:0031593">
    <property type="term" value="F:polyubiquitin modification-dependent protein binding"/>
    <property type="evidence" value="ECO:0007669"/>
    <property type="project" value="TreeGrafter"/>
</dbReference>
<feature type="region of interest" description="Disordered" evidence="1">
    <location>
        <begin position="1002"/>
        <end position="1072"/>
    </location>
</feature>
<proteinExistence type="predicted"/>
<protein>
    <submittedName>
        <fullName evidence="3">Ubiquitin family protein putative</fullName>
    </submittedName>
</protein>
<feature type="region of interest" description="Disordered" evidence="1">
    <location>
        <begin position="298"/>
        <end position="326"/>
    </location>
</feature>
<dbReference type="SUPFAM" id="SSF54236">
    <property type="entry name" value="Ubiquitin-like"/>
    <property type="match status" value="1"/>
</dbReference>
<dbReference type="SMART" id="SM00213">
    <property type="entry name" value="UBQ"/>
    <property type="match status" value="1"/>
</dbReference>
<name>F0W3R8_9STRA</name>
<dbReference type="CDD" id="cd22209">
    <property type="entry name" value="EMC10"/>
    <property type="match status" value="1"/>
</dbReference>
<evidence type="ECO:0000259" key="2">
    <source>
        <dbReference type="PROSITE" id="PS50053"/>
    </source>
</evidence>
<feature type="domain" description="Ubiquitin-like" evidence="2">
    <location>
        <begin position="351"/>
        <end position="426"/>
    </location>
</feature>
<feature type="compositionally biased region" description="Polar residues" evidence="1">
    <location>
        <begin position="1007"/>
        <end position="1020"/>
    </location>
</feature>
<reference evidence="3" key="2">
    <citation type="submission" date="2011-02" db="EMBL/GenBank/DDBJ databases">
        <authorList>
            <person name="MacLean D."/>
        </authorList>
    </citation>
    <scope>NUCLEOTIDE SEQUENCE</scope>
</reference>
<dbReference type="GO" id="GO:0071818">
    <property type="term" value="C:BAT3 complex"/>
    <property type="evidence" value="ECO:0007669"/>
    <property type="project" value="TreeGrafter"/>
</dbReference>
<dbReference type="PANTHER" id="PTHR15204:SF0">
    <property type="entry name" value="LARGE PROLINE-RICH PROTEIN BAG6"/>
    <property type="match status" value="1"/>
</dbReference>
<feature type="compositionally biased region" description="Polar residues" evidence="1">
    <location>
        <begin position="310"/>
        <end position="326"/>
    </location>
</feature>
<sequence>MTIHKVPYHPRNLKCFQAKRIEREDRAKNRYKFPGSLVVPSVYVIGRLYYHICEIKMRWSSFQTFVIGGLLYVISPRCVAKSDEVEYGESAVSFHIEHNVPRESERDFSVRSRVDINLKDPNSKVSILQLSSSLEGKQVGKLQNMLIASELYTIRARSDPSDPSSPYVYTSIPLCMLASTNFREDLSFHLTKDKNLLAMEYRTYTPLSNCATNGNIIPSDFAFTSYGFALKPSPGPEIPTDTIFARDRSVPPGVVVEPTKDEQKKAAEENPSILRKYWYIILPILVFTLFGAEAPQPSPATATASAQATGQQRPTESSSLAEMETNNTMETFVNRGDVIRNLEETLGSNDFRLRVKMLNERVFSVTTAPETTVLRFRSQVARVTQVPSHLQRLIYRGKLLKDDKSLLHYEVQNGHTVHLVARVVTASPSTMEADRNQMRIRHENLESDQVVWQFLSQMEQEATGNTENDVGNERNVLSTERIMSTSTTTPAVARESQNPNGAALNLAMLTERLAQAESEPSDNQLNYRRRTNGISARRWRTLAANNLERDSQASSNNVQNLDYLMQGIMTLRTILSTAGSTSTESQTPSQSQFFIGQWFDVRDTVNQWMEGTVLDITDTQVLIHYHGWPSRWDEWIDRNSDRLASFRTRTTHNSSRILCPVSTTRFANAPSIGATGVGRIMSELRDVMRQTLPHIEELAHLFEGQPPSNVDASMETAFSQGPASSDRQREISSLAHLLAPAFDRLGRVLVDLSLQLEPLYSPLVQNRNASTLLSAGASAWMDAANETTMNGTAQPLNPSDSIHSQDSLLRFRDLIRTSLVSDTDIRTRPGIDVHIHAIVTPSSLASLAALARSSERQMSAQTGASTAQSPLSTLLPSSDAQIFRPINSRDGHSLLNDIDDGSAFLDSSRTPLLDGYDRQTDSIGSEIPNLEVGAMAWGNRSLAASDQDFDESIGDRGGIGIIPEIQEARDGESTEEVSFESRQGLSRFPTLLEVLRRTLRSVHDNDANNQQHSQIETPSNPIERVNEDNGEEGSIEEEDLSFFQRIGLTSRRSSRSNRDMEEQNLTDLDLLD</sequence>
<dbReference type="GO" id="GO:0051787">
    <property type="term" value="F:misfolded protein binding"/>
    <property type="evidence" value="ECO:0007669"/>
    <property type="project" value="TreeGrafter"/>
</dbReference>
<dbReference type="PROSITE" id="PS50053">
    <property type="entry name" value="UBIQUITIN_2"/>
    <property type="match status" value="1"/>
</dbReference>
<dbReference type="InterPro" id="IPR029071">
    <property type="entry name" value="Ubiquitin-like_domsf"/>
</dbReference>
<accession>F0W3R8</accession>
<dbReference type="GO" id="GO:0036503">
    <property type="term" value="P:ERAD pathway"/>
    <property type="evidence" value="ECO:0007669"/>
    <property type="project" value="TreeGrafter"/>
</dbReference>
<dbReference type="PANTHER" id="PTHR15204">
    <property type="entry name" value="LARGE PROLINE-RICH PROTEIN BAG6"/>
    <property type="match status" value="1"/>
</dbReference>
<dbReference type="HOGENOM" id="CLU_287493_0_0_1"/>
<dbReference type="Gene3D" id="2.30.30.140">
    <property type="match status" value="1"/>
</dbReference>
<dbReference type="CDD" id="cd20104">
    <property type="entry name" value="MBT_PHF20L1-like"/>
    <property type="match status" value="1"/>
</dbReference>
<dbReference type="Pfam" id="PF00240">
    <property type="entry name" value="ubiquitin"/>
    <property type="match status" value="1"/>
</dbReference>
<dbReference type="Gene3D" id="3.10.20.90">
    <property type="entry name" value="Phosphatidylinositol 3-kinase Catalytic Subunit, Chain A, domain 1"/>
    <property type="match status" value="1"/>
</dbReference>
<reference evidence="3" key="1">
    <citation type="journal article" date="2011" name="PLoS Biol.">
        <title>Gene gain and loss during evolution of obligate parasitism in the white rust pathogen of Arabidopsis thaliana.</title>
        <authorList>
            <person name="Kemen E."/>
            <person name="Gardiner A."/>
            <person name="Schultz-Larsen T."/>
            <person name="Kemen A.C."/>
            <person name="Balmuth A.L."/>
            <person name="Robert-Seilaniantz A."/>
            <person name="Bailey K."/>
            <person name="Holub E."/>
            <person name="Studholme D.J."/>
            <person name="Maclean D."/>
            <person name="Jones J.D."/>
        </authorList>
    </citation>
    <scope>NUCLEOTIDE SEQUENCE</scope>
</reference>
<gene>
    <name evidence="3" type="primary">AlNc14C14G1644</name>
    <name evidence="3" type="ORF">ALNC14_018810</name>
</gene>
<evidence type="ECO:0000256" key="1">
    <source>
        <dbReference type="SAM" id="MobiDB-lite"/>
    </source>
</evidence>
<dbReference type="InterPro" id="IPR000626">
    <property type="entry name" value="Ubiquitin-like_dom"/>
</dbReference>
<feature type="compositionally biased region" description="Low complexity" evidence="1">
    <location>
        <begin position="299"/>
        <end position="309"/>
    </location>
</feature>
<evidence type="ECO:0000313" key="3">
    <source>
        <dbReference type="EMBL" id="CCA15738.1"/>
    </source>
</evidence>
<dbReference type="SUPFAM" id="SSF54160">
    <property type="entry name" value="Chromo domain-like"/>
    <property type="match status" value="1"/>
</dbReference>
<dbReference type="InterPro" id="IPR016197">
    <property type="entry name" value="Chromo-like_dom_sf"/>
</dbReference>
<organism evidence="3">
    <name type="scientific">Albugo laibachii Nc14</name>
    <dbReference type="NCBI Taxonomy" id="890382"/>
    <lineage>
        <taxon>Eukaryota</taxon>
        <taxon>Sar</taxon>
        <taxon>Stramenopiles</taxon>
        <taxon>Oomycota</taxon>
        <taxon>Peronosporomycetes</taxon>
        <taxon>Albuginales</taxon>
        <taxon>Albuginaceae</taxon>
        <taxon>Albugo</taxon>
    </lineage>
</organism>